<evidence type="ECO:0000313" key="2">
    <source>
        <dbReference type="EMBL" id="PVH48449.1"/>
    </source>
</evidence>
<dbReference type="EMBL" id="CM008049">
    <property type="protein sequence ID" value="PVH48449.1"/>
    <property type="molecule type" value="Genomic_DNA"/>
</dbReference>
<dbReference type="Gramene" id="PVH48449">
    <property type="protein sequence ID" value="PVH48449"/>
    <property type="gene ID" value="PAHAL_4G330600"/>
</dbReference>
<dbReference type="Proteomes" id="UP000243499">
    <property type="component" value="Chromosome 4"/>
</dbReference>
<name>A0A2T8JEX0_9POAL</name>
<sequence length="38" mass="4275">MARPVILPPLETGSDRCSVKPASRRSCHYRSREAQTFA</sequence>
<accession>A0A2T8JEX0</accession>
<organism evidence="2">
    <name type="scientific">Panicum hallii</name>
    <dbReference type="NCBI Taxonomy" id="206008"/>
    <lineage>
        <taxon>Eukaryota</taxon>
        <taxon>Viridiplantae</taxon>
        <taxon>Streptophyta</taxon>
        <taxon>Embryophyta</taxon>
        <taxon>Tracheophyta</taxon>
        <taxon>Spermatophyta</taxon>
        <taxon>Magnoliopsida</taxon>
        <taxon>Liliopsida</taxon>
        <taxon>Poales</taxon>
        <taxon>Poaceae</taxon>
        <taxon>PACMAD clade</taxon>
        <taxon>Panicoideae</taxon>
        <taxon>Panicodae</taxon>
        <taxon>Paniceae</taxon>
        <taxon>Panicinae</taxon>
        <taxon>Panicum</taxon>
        <taxon>Panicum sect. Panicum</taxon>
    </lineage>
</organism>
<protein>
    <submittedName>
        <fullName evidence="2">Uncharacterized protein</fullName>
    </submittedName>
</protein>
<dbReference type="AlphaFoldDB" id="A0A2T8JEX0"/>
<evidence type="ECO:0000256" key="1">
    <source>
        <dbReference type="SAM" id="MobiDB-lite"/>
    </source>
</evidence>
<reference evidence="2" key="1">
    <citation type="submission" date="2018-04" db="EMBL/GenBank/DDBJ databases">
        <title>WGS assembly of Panicum hallii.</title>
        <authorList>
            <person name="Lovell J."/>
            <person name="Jenkins J."/>
            <person name="Lowry D."/>
            <person name="Mamidi S."/>
            <person name="Sreedasyam A."/>
            <person name="Weng X."/>
            <person name="Barry K."/>
            <person name="Bonette J."/>
            <person name="Campitelli B."/>
            <person name="Daum C."/>
            <person name="Gordon S."/>
            <person name="Gould B."/>
            <person name="Lipzen A."/>
            <person name="Macqueen A."/>
            <person name="Palacio-Mejia J."/>
            <person name="Plott C."/>
            <person name="Shakirov E."/>
            <person name="Shu S."/>
            <person name="Yoshinaga Y."/>
            <person name="Zane M."/>
            <person name="Rokhsar D."/>
            <person name="Grimwood J."/>
            <person name="Schmutz J."/>
            <person name="Juenger T."/>
        </authorList>
    </citation>
    <scope>NUCLEOTIDE SEQUENCE [LARGE SCALE GENOMIC DNA]</scope>
    <source>
        <strain evidence="2">FIL2</strain>
    </source>
</reference>
<gene>
    <name evidence="2" type="ORF">PAHAL_4G330600</name>
</gene>
<dbReference type="AntiFam" id="ANF00039">
    <property type="entry name" value="Antisense to SRP RNA"/>
</dbReference>
<proteinExistence type="predicted"/>
<feature type="region of interest" description="Disordered" evidence="1">
    <location>
        <begin position="1"/>
        <end position="38"/>
    </location>
</feature>